<name>A0A0U2Z5T5_9ALTE</name>
<evidence type="ECO:0000313" key="9">
    <source>
        <dbReference type="Proteomes" id="UP000068447"/>
    </source>
</evidence>
<comment type="subcellular location">
    <subcellularLocation>
        <location evidence="1">Cell membrane</location>
        <topology evidence="1">Single-pass membrane protein</topology>
    </subcellularLocation>
</comment>
<dbReference type="GO" id="GO:0005886">
    <property type="term" value="C:plasma membrane"/>
    <property type="evidence" value="ECO:0007669"/>
    <property type="project" value="UniProtKB-SubCell"/>
</dbReference>
<evidence type="ECO:0000259" key="7">
    <source>
        <dbReference type="Pfam" id="PF04024"/>
    </source>
</evidence>
<accession>A0A0U2Z5T5</accession>
<keyword evidence="3 6" id="KW-0812">Transmembrane</keyword>
<feature type="domain" description="Phage shock protein PspC N-terminal" evidence="7">
    <location>
        <begin position="6"/>
        <end position="63"/>
    </location>
</feature>
<evidence type="ECO:0000256" key="6">
    <source>
        <dbReference type="SAM" id="Phobius"/>
    </source>
</evidence>
<proteinExistence type="predicted"/>
<dbReference type="RefSeq" id="WP_062477706.1">
    <property type="nucleotide sequence ID" value="NZ_CP013650.1"/>
</dbReference>
<evidence type="ECO:0000256" key="4">
    <source>
        <dbReference type="ARBA" id="ARBA00022989"/>
    </source>
</evidence>
<evidence type="ECO:0000256" key="1">
    <source>
        <dbReference type="ARBA" id="ARBA00004162"/>
    </source>
</evidence>
<evidence type="ECO:0000313" key="8">
    <source>
        <dbReference type="EMBL" id="ALS97828.1"/>
    </source>
</evidence>
<keyword evidence="9" id="KW-1185">Reference proteome</keyword>
<protein>
    <submittedName>
        <fullName evidence="8">Phage shock protein C</fullName>
    </submittedName>
</protein>
<feature type="transmembrane region" description="Helical" evidence="6">
    <location>
        <begin position="35"/>
        <end position="61"/>
    </location>
</feature>
<evidence type="ECO:0000256" key="3">
    <source>
        <dbReference type="ARBA" id="ARBA00022692"/>
    </source>
</evidence>
<organism evidence="8 9">
    <name type="scientific">Lacimicrobium alkaliphilum</name>
    <dbReference type="NCBI Taxonomy" id="1526571"/>
    <lineage>
        <taxon>Bacteria</taxon>
        <taxon>Pseudomonadati</taxon>
        <taxon>Pseudomonadota</taxon>
        <taxon>Gammaproteobacteria</taxon>
        <taxon>Alteromonadales</taxon>
        <taxon>Alteromonadaceae</taxon>
        <taxon>Lacimicrobium</taxon>
    </lineage>
</organism>
<dbReference type="EMBL" id="CP013650">
    <property type="protein sequence ID" value="ALS97828.1"/>
    <property type="molecule type" value="Genomic_DNA"/>
</dbReference>
<keyword evidence="2" id="KW-1003">Cell membrane</keyword>
<dbReference type="AlphaFoldDB" id="A0A0U2Z5T5"/>
<reference evidence="8 9" key="1">
    <citation type="submission" date="2015-12" db="EMBL/GenBank/DDBJ databases">
        <title>Complete genome of Lacimicrobium alkaliphilum KCTC 32984.</title>
        <authorList>
            <person name="Kim S.-G."/>
            <person name="Lee Y.-J."/>
        </authorList>
    </citation>
    <scope>NUCLEOTIDE SEQUENCE [LARGE SCALE GENOMIC DNA]</scope>
    <source>
        <strain evidence="8 9">YelD216</strain>
    </source>
</reference>
<dbReference type="PANTHER" id="PTHR33885">
    <property type="entry name" value="PHAGE SHOCK PROTEIN C"/>
    <property type="match status" value="1"/>
</dbReference>
<dbReference type="Proteomes" id="UP000068447">
    <property type="component" value="Chromosome"/>
</dbReference>
<keyword evidence="5 6" id="KW-0472">Membrane</keyword>
<evidence type="ECO:0000256" key="2">
    <source>
        <dbReference type="ARBA" id="ARBA00022475"/>
    </source>
</evidence>
<dbReference type="Pfam" id="PF04024">
    <property type="entry name" value="PspC"/>
    <property type="match status" value="1"/>
</dbReference>
<dbReference type="KEGG" id="lal:AT746_05780"/>
<dbReference type="OrthoDB" id="7359894at2"/>
<keyword evidence="4 6" id="KW-1133">Transmembrane helix</keyword>
<dbReference type="STRING" id="1526571.AT746_05780"/>
<dbReference type="InterPro" id="IPR014320">
    <property type="entry name" value="Phageshock_PspC"/>
</dbReference>
<dbReference type="InterPro" id="IPR007168">
    <property type="entry name" value="Phageshock_PspC_N"/>
</dbReference>
<sequence length="143" mass="16010">MKGKGQLYRDSKNGKVAGVCAGVAAYFGWEAWLVRIIFISAVLLAGGPFFIMAYIAAWFILDKKPVQNPSFGNMQSSAGKGWQNSESADAVEVKSKVWQSGEPPKQAFHDIVGQFDRLETRLRRMETYVTSAQYQLNREISRL</sequence>
<dbReference type="NCBIfam" id="TIGR02978">
    <property type="entry name" value="phageshock_pspC"/>
    <property type="match status" value="1"/>
</dbReference>
<feature type="transmembrane region" description="Helical" evidence="6">
    <location>
        <begin position="12"/>
        <end position="29"/>
    </location>
</feature>
<gene>
    <name evidence="8" type="ORF">AT746_05780</name>
</gene>
<evidence type="ECO:0000256" key="5">
    <source>
        <dbReference type="ARBA" id="ARBA00023136"/>
    </source>
</evidence>
<dbReference type="PANTHER" id="PTHR33885:SF3">
    <property type="entry name" value="PHAGE SHOCK PROTEIN C"/>
    <property type="match status" value="1"/>
</dbReference>
<dbReference type="InterPro" id="IPR052027">
    <property type="entry name" value="PspC"/>
</dbReference>